<keyword evidence="3" id="KW-1185">Reference proteome</keyword>
<dbReference type="InterPro" id="IPR039780">
    <property type="entry name" value="Mot2"/>
</dbReference>
<dbReference type="Proteomes" id="UP000298416">
    <property type="component" value="Unassembled WGS sequence"/>
</dbReference>
<evidence type="ECO:0000256" key="1">
    <source>
        <dbReference type="SAM" id="MobiDB-lite"/>
    </source>
</evidence>
<comment type="caution">
    <text evidence="2">The sequence shown here is derived from an EMBL/GenBank/DDBJ whole genome shotgun (WGS) entry which is preliminary data.</text>
</comment>
<accession>A0A8X8WPM8</accession>
<evidence type="ECO:0000313" key="2">
    <source>
        <dbReference type="EMBL" id="KAG6397681.1"/>
    </source>
</evidence>
<reference evidence="2" key="2">
    <citation type="submission" date="2020-08" db="EMBL/GenBank/DDBJ databases">
        <title>Plant Genome Project.</title>
        <authorList>
            <person name="Zhang R.-G."/>
        </authorList>
    </citation>
    <scope>NUCLEOTIDE SEQUENCE</scope>
    <source>
        <strain evidence="2">Huo1</strain>
        <tissue evidence="2">Leaf</tissue>
    </source>
</reference>
<dbReference type="GO" id="GO:0016567">
    <property type="term" value="P:protein ubiquitination"/>
    <property type="evidence" value="ECO:0007669"/>
    <property type="project" value="TreeGrafter"/>
</dbReference>
<gene>
    <name evidence="2" type="ORF">SASPL_143851</name>
</gene>
<dbReference type="PANTHER" id="PTHR12603:SF36">
    <property type="entry name" value="RNA BINDING (RRM_RBD_RNP MOTIFS) FAMILY PROTEIN"/>
    <property type="match status" value="1"/>
</dbReference>
<sequence>MAGGDRCRRWQTFPAEAREKGDLREEAWGKGGASERESSIISNILSLDFDSWDKFVTSPQNLAKLLGETDRRQGSYGALVSRSQVSVSPIVEQMLSNNIFPFSQLNLHQSRNGITSNRQCDGWNETRSVNNFVMAELLRTERLGHSSKFYSGYEECNTRLPGWWTIKSSRMESRKQTESGEASDWTANWNGDDAPLAGGRKQSRNSKPAKATFGELFKYKSKARLEEKIVRSVTKDAQGVLSQKSGEIHEVGNHSSAKVRVCEDMIMKPMVEMQDMQEVGRPPDRGNDVLTMTSVFFKGSLKDALFAMKSWKELDIDGF</sequence>
<name>A0A8X8WPM8_SALSN</name>
<organism evidence="2">
    <name type="scientific">Salvia splendens</name>
    <name type="common">Scarlet sage</name>
    <dbReference type="NCBI Taxonomy" id="180675"/>
    <lineage>
        <taxon>Eukaryota</taxon>
        <taxon>Viridiplantae</taxon>
        <taxon>Streptophyta</taxon>
        <taxon>Embryophyta</taxon>
        <taxon>Tracheophyta</taxon>
        <taxon>Spermatophyta</taxon>
        <taxon>Magnoliopsida</taxon>
        <taxon>eudicotyledons</taxon>
        <taxon>Gunneridae</taxon>
        <taxon>Pentapetalae</taxon>
        <taxon>asterids</taxon>
        <taxon>lamiids</taxon>
        <taxon>Lamiales</taxon>
        <taxon>Lamiaceae</taxon>
        <taxon>Nepetoideae</taxon>
        <taxon>Mentheae</taxon>
        <taxon>Salviinae</taxon>
        <taxon>Salvia</taxon>
        <taxon>Salvia subgen. Calosphace</taxon>
        <taxon>core Calosphace</taxon>
    </lineage>
</organism>
<dbReference type="EMBL" id="PNBA02000016">
    <property type="protein sequence ID" value="KAG6397681.1"/>
    <property type="molecule type" value="Genomic_DNA"/>
</dbReference>
<dbReference type="PANTHER" id="PTHR12603">
    <property type="entry name" value="CCR4-NOT TRANSCRIPTION COMPLEX RELATED"/>
    <property type="match status" value="1"/>
</dbReference>
<reference evidence="2" key="1">
    <citation type="submission" date="2018-01" db="EMBL/GenBank/DDBJ databases">
        <authorList>
            <person name="Mao J.F."/>
        </authorList>
    </citation>
    <scope>NUCLEOTIDE SEQUENCE</scope>
    <source>
        <strain evidence="2">Huo1</strain>
        <tissue evidence="2">Leaf</tissue>
    </source>
</reference>
<dbReference type="GO" id="GO:0004842">
    <property type="term" value="F:ubiquitin-protein transferase activity"/>
    <property type="evidence" value="ECO:0007669"/>
    <property type="project" value="InterPro"/>
</dbReference>
<proteinExistence type="predicted"/>
<dbReference type="AlphaFoldDB" id="A0A8X8WPM8"/>
<evidence type="ECO:0000313" key="3">
    <source>
        <dbReference type="Proteomes" id="UP000298416"/>
    </source>
</evidence>
<feature type="region of interest" description="Disordered" evidence="1">
    <location>
        <begin position="175"/>
        <end position="207"/>
    </location>
</feature>
<dbReference type="GO" id="GO:0030014">
    <property type="term" value="C:CCR4-NOT complex"/>
    <property type="evidence" value="ECO:0007669"/>
    <property type="project" value="InterPro"/>
</dbReference>
<protein>
    <submittedName>
        <fullName evidence="2">Uncharacterized protein</fullName>
    </submittedName>
</protein>